<dbReference type="RefSeq" id="YP_008059454.1">
    <property type="nucleotide sequence ID" value="NC_021328.1"/>
</dbReference>
<accession>R4TH14</accession>
<evidence type="ECO:0000259" key="1">
    <source>
        <dbReference type="Pfam" id="PF17338"/>
    </source>
</evidence>
<dbReference type="InterPro" id="IPR020290">
    <property type="entry name" value="Gp88"/>
</dbReference>
<organism evidence="2 3">
    <name type="scientific">Halogranum tailed virus 1</name>
    <dbReference type="NCBI Taxonomy" id="1273749"/>
    <lineage>
        <taxon>Viruses</taxon>
        <taxon>Duplodnaviria</taxon>
        <taxon>Heunggongvirae</taxon>
        <taxon>Uroviricota</taxon>
        <taxon>Caudoviricetes</taxon>
        <taxon>Thumleimavirales</taxon>
        <taxon>Halomagnusviridae</taxon>
        <taxon>Hagravirus</taxon>
        <taxon>Hagravirus capitaneum</taxon>
        <taxon>Hagravirus HGTV1</taxon>
    </lineage>
</organism>
<gene>
    <name evidence="2" type="primary">279</name>
    <name evidence="2" type="ORF">HGTV1_279</name>
</gene>
<protein>
    <recommendedName>
        <fullName evidence="1">Gene product 88 domain-containing protein</fullName>
    </recommendedName>
</protein>
<evidence type="ECO:0000313" key="2">
    <source>
        <dbReference type="EMBL" id="AGM11576.1"/>
    </source>
</evidence>
<evidence type="ECO:0000313" key="3">
    <source>
        <dbReference type="Proteomes" id="UP000202786"/>
    </source>
</evidence>
<dbReference type="KEGG" id="vg:16194119"/>
<dbReference type="EMBL" id="KC292026">
    <property type="protein sequence ID" value="AGM11576.1"/>
    <property type="molecule type" value="Genomic_DNA"/>
</dbReference>
<proteinExistence type="predicted"/>
<keyword evidence="3" id="KW-1185">Reference proteome</keyword>
<reference evidence="2 3" key="1">
    <citation type="submission" date="2012-12" db="EMBL/GenBank/DDBJ databases">
        <authorList>
            <person name="Sencilo A."/>
            <person name="Jacobs-Sera D."/>
            <person name="Russell D.A."/>
            <person name="Ko C."/>
            <person name="Atanasova N."/>
            <person name="Osterlund E."/>
            <person name="Oksanen H.M."/>
            <person name="Bamford D.H."/>
            <person name="Hatfull G.F."/>
            <person name="Roine E."/>
            <person name="Hendrix R.W."/>
        </authorList>
    </citation>
    <scope>NUCLEOTIDE SEQUENCE [LARGE SCALE GENOMIC DNA]</scope>
</reference>
<dbReference type="GeneID" id="16194119"/>
<feature type="domain" description="Gene product 88" evidence="1">
    <location>
        <begin position="69"/>
        <end position="238"/>
    </location>
</feature>
<sequence>MARGVFWYLSLSPRLTRRNTYMPTSPNKGMAYDYDIDDVSGIDDLRSRMADAETNRDWSFILSDYITSGNTKITNTTAIFNMNSAHDCPNFGTAESGESETGLCQVPKESCYAAKAENIYPQTLPYRRRQEYLWDCMTAEMWAEAFNSLNSRKRKPFDSIRFSEAGDFRSNADIIKVNRIAELVDVDVYTYSASHKLNWDLAENFTVNASNGLADYGNRRFMAIPEAAEKPDSAVWCPNSIQQSEGVPADERIQCGECRLCINPEGPDVAIHIH</sequence>
<dbReference type="Proteomes" id="UP000202786">
    <property type="component" value="Segment"/>
</dbReference>
<dbReference type="Pfam" id="PF17338">
    <property type="entry name" value="GP88"/>
    <property type="match status" value="1"/>
</dbReference>
<name>R4TH14_9CAUD</name>